<feature type="region of interest" description="Disordered" evidence="9">
    <location>
        <begin position="1"/>
        <end position="28"/>
    </location>
</feature>
<keyword evidence="2 7" id="KW-0963">Cytoplasm</keyword>
<comment type="subcellular location">
    <subcellularLocation>
        <location evidence="7">Cytoplasm</location>
    </subcellularLocation>
</comment>
<dbReference type="AlphaFoldDB" id="A0AAC9K6A2"/>
<reference evidence="12" key="1">
    <citation type="submission" date="2016-11" db="EMBL/GenBank/DDBJ databases">
        <title>Comparative genomic and phenotypic analysis of Granulibacter bethesdensis clinical isolates from patients with chronic granulomatous disease.</title>
        <authorList>
            <person name="Zarember K.A."/>
            <person name="Porcella S.F."/>
            <person name="Chu J."/>
            <person name="Ding L."/>
            <person name="Dahlstrom E."/>
            <person name="Barbian K."/>
            <person name="Martens C."/>
            <person name="Sykora L."/>
            <person name="Kramer S."/>
            <person name="Pettinato A.M."/>
            <person name="Hong H."/>
            <person name="Wald G."/>
            <person name="Berg L.J."/>
            <person name="Rogge L.S."/>
            <person name="Greenberg D.E."/>
            <person name="Falcone E.L."/>
            <person name="Neves J.F."/>
            <person name="Simoes M.J."/>
            <person name="Casal M."/>
            <person name="Rodriguez-Lopez F.C."/>
            <person name="Zelazny A."/>
            <person name="Gallin J.I."/>
            <person name="Holland S.M."/>
        </authorList>
    </citation>
    <scope>NUCLEOTIDE SEQUENCE [LARGE SCALE GENOMIC DNA]</scope>
    <source>
        <strain evidence="12">NIH9.1</strain>
    </source>
</reference>
<organism evidence="11 12">
    <name type="scientific">Granulibacter bethesdensis</name>
    <dbReference type="NCBI Taxonomy" id="364410"/>
    <lineage>
        <taxon>Bacteria</taxon>
        <taxon>Pseudomonadati</taxon>
        <taxon>Pseudomonadota</taxon>
        <taxon>Alphaproteobacteria</taxon>
        <taxon>Acetobacterales</taxon>
        <taxon>Acetobacteraceae</taxon>
        <taxon>Granulibacter</taxon>
    </lineage>
</organism>
<dbReference type="Gene3D" id="1.10.1740.110">
    <property type="match status" value="1"/>
</dbReference>
<feature type="binding site" evidence="7">
    <location>
        <position position="249"/>
    </location>
    <ligand>
        <name>substrate</name>
    </ligand>
</feature>
<keyword evidence="3 7" id="KW-0028">Amino-acid biosynthesis</keyword>
<evidence type="ECO:0000256" key="7">
    <source>
        <dbReference type="HAMAP-Rule" id="MF_00296"/>
    </source>
</evidence>
<gene>
    <name evidence="7" type="primary">metXA</name>
    <name evidence="11" type="ORF">GbCGDNIH9_0142</name>
</gene>
<evidence type="ECO:0000256" key="6">
    <source>
        <dbReference type="ARBA" id="ARBA00023315"/>
    </source>
</evidence>
<evidence type="ECO:0000313" key="12">
    <source>
        <dbReference type="Proteomes" id="UP000182373"/>
    </source>
</evidence>
<evidence type="ECO:0000256" key="1">
    <source>
        <dbReference type="ARBA" id="ARBA00011738"/>
    </source>
</evidence>
<evidence type="ECO:0000256" key="5">
    <source>
        <dbReference type="ARBA" id="ARBA00023167"/>
    </source>
</evidence>
<evidence type="ECO:0000313" key="11">
    <source>
        <dbReference type="EMBL" id="APH53365.1"/>
    </source>
</evidence>
<comment type="pathway">
    <text evidence="7">Amino-acid biosynthesis; L-methionine biosynthesis via de novo pathway; O-acetyl-L-homoserine from L-homoserine: step 1/1.</text>
</comment>
<dbReference type="GO" id="GO:0009086">
    <property type="term" value="P:methionine biosynthetic process"/>
    <property type="evidence" value="ECO:0007669"/>
    <property type="project" value="UniProtKB-UniRule"/>
</dbReference>
<evidence type="ECO:0000256" key="3">
    <source>
        <dbReference type="ARBA" id="ARBA00022605"/>
    </source>
</evidence>
<dbReference type="FunFam" id="1.10.1740.110:FF:000001">
    <property type="entry name" value="Homoserine O-acetyltransferase"/>
    <property type="match status" value="1"/>
</dbReference>
<comment type="similarity">
    <text evidence="7">Belongs to the AB hydrolase superfamily. MetX family.</text>
</comment>
<dbReference type="GO" id="GO:0005737">
    <property type="term" value="C:cytoplasm"/>
    <property type="evidence" value="ECO:0007669"/>
    <property type="project" value="UniProtKB-SubCell"/>
</dbReference>
<dbReference type="Proteomes" id="UP000182373">
    <property type="component" value="Chromosome"/>
</dbReference>
<evidence type="ECO:0000256" key="4">
    <source>
        <dbReference type="ARBA" id="ARBA00022679"/>
    </source>
</evidence>
<protein>
    <recommendedName>
        <fullName evidence="7">Homoserine O-acetyltransferase</fullName>
        <shortName evidence="7">HAT</shortName>
        <ecNumber evidence="7">2.3.1.31</ecNumber>
    </recommendedName>
    <alternativeName>
        <fullName evidence="7">Homoserine transacetylase</fullName>
        <shortName evidence="7">HTA</shortName>
    </alternativeName>
</protein>
<dbReference type="PANTHER" id="PTHR32268">
    <property type="entry name" value="HOMOSERINE O-ACETYLTRANSFERASE"/>
    <property type="match status" value="1"/>
</dbReference>
<dbReference type="EMBL" id="CP018191">
    <property type="protein sequence ID" value="APH53365.1"/>
    <property type="molecule type" value="Genomic_DNA"/>
</dbReference>
<feature type="active site" evidence="7 8">
    <location>
        <position position="382"/>
    </location>
</feature>
<comment type="caution">
    <text evidence="7">Lacks conserved residue(s) required for the propagation of feature annotation.</text>
</comment>
<keyword evidence="6 7" id="KW-0012">Acyltransferase</keyword>
<comment type="catalytic activity">
    <reaction evidence="7">
        <text>L-homoserine + acetyl-CoA = O-acetyl-L-homoserine + CoA</text>
        <dbReference type="Rhea" id="RHEA:13701"/>
        <dbReference type="ChEBI" id="CHEBI:57287"/>
        <dbReference type="ChEBI" id="CHEBI:57288"/>
        <dbReference type="ChEBI" id="CHEBI:57476"/>
        <dbReference type="ChEBI" id="CHEBI:57716"/>
        <dbReference type="EC" id="2.3.1.31"/>
    </reaction>
</comment>
<dbReference type="InterPro" id="IPR000073">
    <property type="entry name" value="AB_hydrolase_1"/>
</dbReference>
<dbReference type="InterPro" id="IPR008220">
    <property type="entry name" value="HAT_MetX-like"/>
</dbReference>
<name>A0AAC9K6A2_9PROT</name>
<evidence type="ECO:0000259" key="10">
    <source>
        <dbReference type="Pfam" id="PF00561"/>
    </source>
</evidence>
<evidence type="ECO:0000256" key="8">
    <source>
        <dbReference type="PIRSR" id="PIRSR000443-1"/>
    </source>
</evidence>
<dbReference type="InterPro" id="IPR029058">
    <property type="entry name" value="AB_hydrolase_fold"/>
</dbReference>
<evidence type="ECO:0000256" key="2">
    <source>
        <dbReference type="ARBA" id="ARBA00022490"/>
    </source>
</evidence>
<dbReference type="NCBIfam" id="TIGR01392">
    <property type="entry name" value="homoserO_Ac_trn"/>
    <property type="match status" value="1"/>
</dbReference>
<dbReference type="GO" id="GO:0004414">
    <property type="term" value="F:homoserine O-acetyltransferase activity"/>
    <property type="evidence" value="ECO:0007669"/>
    <property type="project" value="UniProtKB-UniRule"/>
</dbReference>
<dbReference type="HAMAP" id="MF_00296">
    <property type="entry name" value="MetX_acyltransf"/>
    <property type="match status" value="1"/>
</dbReference>
<feature type="binding site" evidence="7">
    <location>
        <position position="383"/>
    </location>
    <ligand>
        <name>substrate</name>
    </ligand>
</feature>
<evidence type="ECO:0000256" key="9">
    <source>
        <dbReference type="SAM" id="MobiDB-lite"/>
    </source>
</evidence>
<dbReference type="GO" id="GO:0009092">
    <property type="term" value="P:homoserine metabolic process"/>
    <property type="evidence" value="ECO:0007669"/>
    <property type="project" value="TreeGrafter"/>
</dbReference>
<comment type="subunit">
    <text evidence="1 7">Homodimer.</text>
</comment>
<dbReference type="NCBIfam" id="NF001209">
    <property type="entry name" value="PRK00175.1"/>
    <property type="match status" value="1"/>
</dbReference>
<keyword evidence="4 7" id="KW-0808">Transferase</keyword>
<proteinExistence type="inferred from homology"/>
<dbReference type="Gene3D" id="3.40.50.1820">
    <property type="entry name" value="alpha/beta hydrolase"/>
    <property type="match status" value="1"/>
</dbReference>
<feature type="active site" description="Nucleophile" evidence="7 8">
    <location>
        <position position="179"/>
    </location>
</feature>
<dbReference type="SUPFAM" id="SSF53474">
    <property type="entry name" value="alpha/beta-Hydrolases"/>
    <property type="match status" value="1"/>
</dbReference>
<accession>A0AAC9K6A2</accession>
<feature type="active site" evidence="7 8">
    <location>
        <position position="349"/>
    </location>
</feature>
<dbReference type="PIRSF" id="PIRSF000443">
    <property type="entry name" value="Homoser_Ac_trans"/>
    <property type="match status" value="1"/>
</dbReference>
<dbReference type="PANTHER" id="PTHR32268:SF11">
    <property type="entry name" value="HOMOSERINE O-ACETYLTRANSFERASE"/>
    <property type="match status" value="1"/>
</dbReference>
<comment type="function">
    <text evidence="7">Transfers an acetyl group from acetyl-CoA to L-homoserine, forming acetyl-L-homoserine.</text>
</comment>
<dbReference type="Pfam" id="PF00561">
    <property type="entry name" value="Abhydrolase_1"/>
    <property type="match status" value="1"/>
</dbReference>
<keyword evidence="5 7" id="KW-0486">Methionine biosynthesis</keyword>
<feature type="domain" description="AB hydrolase-1" evidence="10">
    <location>
        <begin position="67"/>
        <end position="387"/>
    </location>
</feature>
<dbReference type="EC" id="2.3.1.31" evidence="7"/>
<sequence>MGMRGHSHPLPGAAPRSHDRMKPSVNTAPQKDVFVFRDGLPLDNGGSLDGIRIAYRTYGALNADASNAILVCHALTGDQYVADPNPVTGKPGWWYGVVGPGCPIDTNRYFVICSNVIGGCMGSTGPRSPRDPDMPDDAPGVELWGTDFPSLTIRDMVRAQKKLIEHLGIARLFAVIGGSFGGMQALQWAASYPDAVFAAIPIATASFHSAQNIAFNEVGRQAIFGDPNWNGGAYWRTGNMPERGLAVARMVAHITYLSEQALARKFGRRVRRDGMGGETAANLFGEMFEVESYLRYQGGAFVKRFDANSYLTITRAADHFDLAEEYGGDLAAAFAGTKTRFCVISFSSDWLYPTAESRHIARALNRVAANVSFVEVTSDKGHDAFLLDEPDFHRVLNGFLEGCADHAGLAFNGFGGGSALLRVEAS</sequence>